<dbReference type="Gene3D" id="3.30.530.20">
    <property type="match status" value="1"/>
</dbReference>
<proteinExistence type="predicted"/>
<evidence type="ECO:0000313" key="2">
    <source>
        <dbReference type="Proteomes" id="UP000605670"/>
    </source>
</evidence>
<dbReference type="InterPro" id="IPR019587">
    <property type="entry name" value="Polyketide_cyclase/dehydratase"/>
</dbReference>
<name>A0A917BML1_9MICO</name>
<evidence type="ECO:0000313" key="1">
    <source>
        <dbReference type="EMBL" id="GGF49757.1"/>
    </source>
</evidence>
<organism evidence="1 2">
    <name type="scientific">Ornithinimicrobium tianjinense</name>
    <dbReference type="NCBI Taxonomy" id="1195761"/>
    <lineage>
        <taxon>Bacteria</taxon>
        <taxon>Bacillati</taxon>
        <taxon>Actinomycetota</taxon>
        <taxon>Actinomycetes</taxon>
        <taxon>Micrococcales</taxon>
        <taxon>Ornithinimicrobiaceae</taxon>
        <taxon>Ornithinimicrobium</taxon>
    </lineage>
</organism>
<reference evidence="1" key="2">
    <citation type="submission" date="2020-09" db="EMBL/GenBank/DDBJ databases">
        <authorList>
            <person name="Sun Q."/>
            <person name="Zhou Y."/>
        </authorList>
    </citation>
    <scope>NUCLEOTIDE SEQUENCE</scope>
    <source>
        <strain evidence="1">CGMCC 1.12160</strain>
    </source>
</reference>
<dbReference type="Pfam" id="PF10604">
    <property type="entry name" value="Polyketide_cyc2"/>
    <property type="match status" value="1"/>
</dbReference>
<gene>
    <name evidence="1" type="ORF">GCM10011366_17050</name>
</gene>
<dbReference type="InterPro" id="IPR023393">
    <property type="entry name" value="START-like_dom_sf"/>
</dbReference>
<dbReference type="Proteomes" id="UP000605670">
    <property type="component" value="Unassembled WGS sequence"/>
</dbReference>
<dbReference type="AlphaFoldDB" id="A0A917BML1"/>
<protein>
    <recommendedName>
        <fullName evidence="3">Polyketide cyclase / dehydrase and lipid transport</fullName>
    </recommendedName>
</protein>
<dbReference type="RefSeq" id="WP_188429833.1">
    <property type="nucleotide sequence ID" value="NZ_BAABKH010000001.1"/>
</dbReference>
<comment type="caution">
    <text evidence="1">The sequence shown here is derived from an EMBL/GenBank/DDBJ whole genome shotgun (WGS) entry which is preliminary data.</text>
</comment>
<evidence type="ECO:0008006" key="3">
    <source>
        <dbReference type="Google" id="ProtNLM"/>
    </source>
</evidence>
<accession>A0A917BML1</accession>
<keyword evidence="2" id="KW-1185">Reference proteome</keyword>
<sequence>MTITNGKTRDNHVVEFEEGRRLAWKPASPGEPPAGHLWRWELEPRDDGTTTVTHTYDWSKLTDPSRMARARTTTPEMLQRSVDRLAARVES</sequence>
<reference evidence="1" key="1">
    <citation type="journal article" date="2014" name="Int. J. Syst. Evol. Microbiol.">
        <title>Complete genome sequence of Corynebacterium casei LMG S-19264T (=DSM 44701T), isolated from a smear-ripened cheese.</title>
        <authorList>
            <consortium name="US DOE Joint Genome Institute (JGI-PGF)"/>
            <person name="Walter F."/>
            <person name="Albersmeier A."/>
            <person name="Kalinowski J."/>
            <person name="Ruckert C."/>
        </authorList>
    </citation>
    <scope>NUCLEOTIDE SEQUENCE</scope>
    <source>
        <strain evidence="1">CGMCC 1.12160</strain>
    </source>
</reference>
<dbReference type="SUPFAM" id="SSF55961">
    <property type="entry name" value="Bet v1-like"/>
    <property type="match status" value="1"/>
</dbReference>
<dbReference type="EMBL" id="BMEM01000002">
    <property type="protein sequence ID" value="GGF49757.1"/>
    <property type="molecule type" value="Genomic_DNA"/>
</dbReference>